<organism evidence="2 3">
    <name type="scientific">Flavobacterium salmonis</name>
    <dbReference type="NCBI Taxonomy" id="2654844"/>
    <lineage>
        <taxon>Bacteria</taxon>
        <taxon>Pseudomonadati</taxon>
        <taxon>Bacteroidota</taxon>
        <taxon>Flavobacteriia</taxon>
        <taxon>Flavobacteriales</taxon>
        <taxon>Flavobacteriaceae</taxon>
        <taxon>Flavobacterium</taxon>
    </lineage>
</organism>
<feature type="chain" id="PRO_5028243991" description="DUF4468 domain-containing protein" evidence="1">
    <location>
        <begin position="27"/>
        <end position="210"/>
    </location>
</feature>
<reference evidence="2 3" key="1">
    <citation type="submission" date="2020-06" db="EMBL/GenBank/DDBJ databases">
        <authorList>
            <person name="Criscuolo A."/>
        </authorList>
    </citation>
    <scope>NUCLEOTIDE SEQUENCE [LARGE SCALE GENOMIC DNA]</scope>
    <source>
        <strain evidence="3">CIP 111411</strain>
    </source>
</reference>
<feature type="signal peptide" evidence="1">
    <location>
        <begin position="1"/>
        <end position="26"/>
    </location>
</feature>
<dbReference type="Proteomes" id="UP000530060">
    <property type="component" value="Unassembled WGS sequence"/>
</dbReference>
<proteinExistence type="predicted"/>
<dbReference type="AlphaFoldDB" id="A0A6V6Z3J2"/>
<keyword evidence="3" id="KW-1185">Reference proteome</keyword>
<sequence>MNFNLNTFFMKKTVLALLLFTGITFAQDVDVVKGSFDFLKDQKEINVEFDYSDFTMMKDKKTEAQYVEERTAELNEKTKGNGNIWKKKWESAKELIWTPKFLELVNIVLSKEKKDVTFQEGLSTPYTLIVKTVWLYPGWDVAMMKQPAKVTTNLKFVETANKSNVLLEITSEEAPGDQWGNNFSNESRLGEGYAKTGKSLAKLLLKKAYK</sequence>
<evidence type="ECO:0000313" key="3">
    <source>
        <dbReference type="Proteomes" id="UP000530060"/>
    </source>
</evidence>
<keyword evidence="1" id="KW-0732">Signal</keyword>
<protein>
    <recommendedName>
        <fullName evidence="4">DUF4468 domain-containing protein</fullName>
    </recommendedName>
</protein>
<dbReference type="EMBL" id="CAIJDP010000078">
    <property type="protein sequence ID" value="CAD0006166.1"/>
    <property type="molecule type" value="Genomic_DNA"/>
</dbReference>
<gene>
    <name evidence="2" type="ORF">FLAT13_03143</name>
</gene>
<accession>A0A6V6Z3J2</accession>
<comment type="caution">
    <text evidence="2">The sequence shown here is derived from an EMBL/GenBank/DDBJ whole genome shotgun (WGS) entry which is preliminary data.</text>
</comment>
<evidence type="ECO:0008006" key="4">
    <source>
        <dbReference type="Google" id="ProtNLM"/>
    </source>
</evidence>
<evidence type="ECO:0000256" key="1">
    <source>
        <dbReference type="SAM" id="SignalP"/>
    </source>
</evidence>
<evidence type="ECO:0000313" key="2">
    <source>
        <dbReference type="EMBL" id="CAD0006166.1"/>
    </source>
</evidence>
<name>A0A6V6Z3J2_9FLAO</name>